<dbReference type="CDD" id="cd02244">
    <property type="entry name" value="cupin_7S_vicilin-like_N"/>
    <property type="match status" value="1"/>
</dbReference>
<dbReference type="InterPro" id="IPR014710">
    <property type="entry name" value="RmlC-like_jellyroll"/>
</dbReference>
<dbReference type="Pfam" id="PF00190">
    <property type="entry name" value="Cupin_1"/>
    <property type="match status" value="1"/>
</dbReference>
<gene>
    <name evidence="2" type="ORF">P3X46_010373</name>
</gene>
<dbReference type="PANTHER" id="PTHR31189:SF2">
    <property type="entry name" value="RMLC-LIKE CUPINS SUPERFAMILY PROTEIN"/>
    <property type="match status" value="1"/>
</dbReference>
<dbReference type="InterPro" id="IPR006045">
    <property type="entry name" value="Cupin_1"/>
</dbReference>
<dbReference type="PANTHER" id="PTHR31189">
    <property type="entry name" value="OS03G0336100 PROTEIN-RELATED"/>
    <property type="match status" value="1"/>
</dbReference>
<reference evidence="2" key="1">
    <citation type="journal article" date="2023" name="Plant Biotechnol. J.">
        <title>Chromosome-level wild Hevea brasiliensis genome provides new tools for genomic-assisted breeding and valuable loci to elevate rubber yield.</title>
        <authorList>
            <person name="Cheng H."/>
            <person name="Song X."/>
            <person name="Hu Y."/>
            <person name="Wu T."/>
            <person name="Yang Q."/>
            <person name="An Z."/>
            <person name="Feng S."/>
            <person name="Deng Z."/>
            <person name="Wu W."/>
            <person name="Zeng X."/>
            <person name="Tu M."/>
            <person name="Wang X."/>
            <person name="Huang H."/>
        </authorList>
    </citation>
    <scope>NUCLEOTIDE SEQUENCE</scope>
    <source>
        <strain evidence="2">MT/VB/25A 57/8</strain>
    </source>
</reference>
<dbReference type="InterPro" id="IPR050253">
    <property type="entry name" value="Seed_Storage-Functional"/>
</dbReference>
<dbReference type="Gene3D" id="2.60.120.10">
    <property type="entry name" value="Jelly Rolls"/>
    <property type="match status" value="2"/>
</dbReference>
<proteinExistence type="predicted"/>
<sequence length="387" mass="43685">MFEKEETEEKGTEREERREEKDWFLLHDSKHVVKTDSGNMRVVRSFCGRMIERPMHIGFITMETKTLFIPQYLDSSLIIFIRRDELAERRLETGDVYGVPAGSAFYLVNTEEGQRLHVICSIDQSESLGLGAFQFFFIGGGTYLASVLSGFEPETLSSAFNTPTPKRLMEFQQEPMEVEEETTWRKLLNYVFGQKNEKKRNKYGSTIALDGSDYEPLKHSGIGVYHVNLTAGSMMAPHVNPTVTEYGIVLGGSGIIQIVHPNGTQAMKTKVVEGDVFWVPRYFPFCQIASKTDPFEFYGFTTSARKNRPQFLAGASSVLRTLKGPELAAAYSMSNESLNHLIEAQHEFVILPSAAATPQDMAEKKVTSERVKKAIRSYDNDMIMGFD</sequence>
<evidence type="ECO:0000313" key="2">
    <source>
        <dbReference type="EMBL" id="KAJ9178495.1"/>
    </source>
</evidence>
<dbReference type="InterPro" id="IPR011051">
    <property type="entry name" value="RmlC_Cupin_sf"/>
</dbReference>
<feature type="domain" description="Cupin type-1" evidence="1">
    <location>
        <begin position="24"/>
        <end position="170"/>
    </location>
</feature>
<evidence type="ECO:0000313" key="3">
    <source>
        <dbReference type="Proteomes" id="UP001174677"/>
    </source>
</evidence>
<dbReference type="CDD" id="cd02245">
    <property type="entry name" value="cupin_7S_vicilin-like_C"/>
    <property type="match status" value="1"/>
</dbReference>
<dbReference type="SUPFAM" id="SSF51182">
    <property type="entry name" value="RmlC-like cupins"/>
    <property type="match status" value="1"/>
</dbReference>
<dbReference type="Proteomes" id="UP001174677">
    <property type="component" value="Chromosome 6"/>
</dbReference>
<feature type="domain" description="Cupin type-1" evidence="1">
    <location>
        <begin position="190"/>
        <end position="339"/>
    </location>
</feature>
<protein>
    <recommendedName>
        <fullName evidence="1">Cupin type-1 domain-containing protein</fullName>
    </recommendedName>
</protein>
<comment type="caution">
    <text evidence="2">The sequence shown here is derived from an EMBL/GenBank/DDBJ whole genome shotgun (WGS) entry which is preliminary data.</text>
</comment>
<organism evidence="2 3">
    <name type="scientific">Hevea brasiliensis</name>
    <name type="common">Para rubber tree</name>
    <name type="synonym">Siphonia brasiliensis</name>
    <dbReference type="NCBI Taxonomy" id="3981"/>
    <lineage>
        <taxon>Eukaryota</taxon>
        <taxon>Viridiplantae</taxon>
        <taxon>Streptophyta</taxon>
        <taxon>Embryophyta</taxon>
        <taxon>Tracheophyta</taxon>
        <taxon>Spermatophyta</taxon>
        <taxon>Magnoliopsida</taxon>
        <taxon>eudicotyledons</taxon>
        <taxon>Gunneridae</taxon>
        <taxon>Pentapetalae</taxon>
        <taxon>rosids</taxon>
        <taxon>fabids</taxon>
        <taxon>Malpighiales</taxon>
        <taxon>Euphorbiaceae</taxon>
        <taxon>Crotonoideae</taxon>
        <taxon>Micrandreae</taxon>
        <taxon>Hevea</taxon>
    </lineage>
</organism>
<name>A0ABQ9MHQ0_HEVBR</name>
<accession>A0ABQ9MHQ0</accession>
<evidence type="ECO:0000259" key="1">
    <source>
        <dbReference type="SMART" id="SM00835"/>
    </source>
</evidence>
<dbReference type="EMBL" id="JARPOI010000006">
    <property type="protein sequence ID" value="KAJ9178495.1"/>
    <property type="molecule type" value="Genomic_DNA"/>
</dbReference>
<keyword evidence="3" id="KW-1185">Reference proteome</keyword>
<dbReference type="SMART" id="SM00835">
    <property type="entry name" value="Cupin_1"/>
    <property type="match status" value="2"/>
</dbReference>